<evidence type="ECO:0000256" key="13">
    <source>
        <dbReference type="ARBA" id="ARBA00023136"/>
    </source>
</evidence>
<keyword evidence="11 16" id="KW-0408">Iron</keyword>
<keyword evidence="13 17" id="KW-0472">Membrane</keyword>
<dbReference type="InterPro" id="IPR051936">
    <property type="entry name" value="Heme-iron_electron_transfer"/>
</dbReference>
<dbReference type="GO" id="GO:0042128">
    <property type="term" value="P:nitrate assimilation"/>
    <property type="evidence" value="ECO:0007669"/>
    <property type="project" value="UniProtKB-KW"/>
</dbReference>
<dbReference type="EC" id="1.7.5.1" evidence="2"/>
<dbReference type="InterPro" id="IPR003816">
    <property type="entry name" value="Nitrate_red_gam"/>
</dbReference>
<keyword evidence="3" id="KW-0813">Transport</keyword>
<feature type="binding site" description="axial binding residue" evidence="16">
    <location>
        <position position="56"/>
    </location>
    <ligand>
        <name>heme b</name>
        <dbReference type="ChEBI" id="CHEBI:60344"/>
        <label>1</label>
    </ligand>
    <ligandPart>
        <name>Fe</name>
        <dbReference type="ChEBI" id="CHEBI:18248"/>
    </ligandPart>
</feature>
<dbReference type="OrthoDB" id="9788113at2"/>
<evidence type="ECO:0000256" key="10">
    <source>
        <dbReference type="ARBA" id="ARBA00023002"/>
    </source>
</evidence>
<evidence type="ECO:0000256" key="15">
    <source>
        <dbReference type="ARBA" id="ARBA00063882"/>
    </source>
</evidence>
<dbReference type="PANTHER" id="PTHR30598:SF3">
    <property type="entry name" value="RESPIRATORY NITRATE REDUCTASE 1 GAMMA CHAIN"/>
    <property type="match status" value="1"/>
</dbReference>
<dbReference type="EMBL" id="SNYM01000036">
    <property type="protein sequence ID" value="TDQ41965.1"/>
    <property type="molecule type" value="Genomic_DNA"/>
</dbReference>
<dbReference type="GO" id="GO:0020037">
    <property type="term" value="F:heme binding"/>
    <property type="evidence" value="ECO:0007669"/>
    <property type="project" value="TreeGrafter"/>
</dbReference>
<dbReference type="Gene3D" id="1.20.950.20">
    <property type="entry name" value="Transmembrane di-heme cytochromes, Chain C"/>
    <property type="match status" value="1"/>
</dbReference>
<comment type="catalytic activity">
    <reaction evidence="14">
        <text>nitrate + a quinol = a quinone + nitrite + H2O</text>
        <dbReference type="Rhea" id="RHEA:56144"/>
        <dbReference type="ChEBI" id="CHEBI:15377"/>
        <dbReference type="ChEBI" id="CHEBI:16301"/>
        <dbReference type="ChEBI" id="CHEBI:17632"/>
        <dbReference type="ChEBI" id="CHEBI:24646"/>
        <dbReference type="ChEBI" id="CHEBI:132124"/>
        <dbReference type="EC" id="1.7.5.1"/>
    </reaction>
</comment>
<comment type="caution">
    <text evidence="19">The sequence shown here is derived from an EMBL/GenBank/DDBJ whole genome shotgun (WGS) entry which is preliminary data.</text>
</comment>
<feature type="transmembrane region" description="Helical" evidence="17">
    <location>
        <begin position="47"/>
        <end position="69"/>
    </location>
</feature>
<evidence type="ECO:0000256" key="3">
    <source>
        <dbReference type="ARBA" id="ARBA00022448"/>
    </source>
</evidence>
<evidence type="ECO:0000313" key="19">
    <source>
        <dbReference type="EMBL" id="TDQ41965.1"/>
    </source>
</evidence>
<evidence type="ECO:0000256" key="8">
    <source>
        <dbReference type="ARBA" id="ARBA00022982"/>
    </source>
</evidence>
<dbReference type="InterPro" id="IPR023234">
    <property type="entry name" value="NarG-like_domain"/>
</dbReference>
<dbReference type="GO" id="GO:0019645">
    <property type="term" value="P:anaerobic electron transport chain"/>
    <property type="evidence" value="ECO:0007669"/>
    <property type="project" value="UniProtKB-ARBA"/>
</dbReference>
<evidence type="ECO:0000256" key="14">
    <source>
        <dbReference type="ARBA" id="ARBA00048294"/>
    </source>
</evidence>
<dbReference type="PANTHER" id="PTHR30598">
    <property type="entry name" value="NITRATE REDUCTASE PRIVATE CHAPERONE, REDOX ENZYME MATURATION PROTEIN REMP FAMILY"/>
    <property type="match status" value="1"/>
</dbReference>
<proteinExistence type="predicted"/>
<keyword evidence="6 17" id="KW-0812">Transmembrane</keyword>
<evidence type="ECO:0000256" key="12">
    <source>
        <dbReference type="ARBA" id="ARBA00023063"/>
    </source>
</evidence>
<feature type="binding site" description="axial binding residue" evidence="16">
    <location>
        <position position="206"/>
    </location>
    <ligand>
        <name>heme b</name>
        <dbReference type="ChEBI" id="CHEBI:60344"/>
        <label>1</label>
    </ligand>
    <ligandPart>
        <name>Fe</name>
        <dbReference type="ChEBI" id="CHEBI:18248"/>
    </ligandPart>
</feature>
<evidence type="ECO:0000256" key="2">
    <source>
        <dbReference type="ARBA" id="ARBA00012500"/>
    </source>
</evidence>
<comment type="subcellular location">
    <subcellularLocation>
        <location evidence="1">Cell membrane</location>
        <topology evidence="1">Multi-pass membrane protein</topology>
    </subcellularLocation>
</comment>
<dbReference type="Pfam" id="PF02665">
    <property type="entry name" value="Nitrate_red_gam"/>
    <property type="match status" value="1"/>
</dbReference>
<dbReference type="FunFam" id="1.20.950.20:FF:000001">
    <property type="entry name" value="Respiratory nitrate reductase subunit gamma"/>
    <property type="match status" value="1"/>
</dbReference>
<evidence type="ECO:0000256" key="4">
    <source>
        <dbReference type="ARBA" id="ARBA00022475"/>
    </source>
</evidence>
<evidence type="ECO:0000256" key="16">
    <source>
        <dbReference type="PIRSR" id="PIRSR603816-1"/>
    </source>
</evidence>
<evidence type="ECO:0000259" key="18">
    <source>
        <dbReference type="Pfam" id="PF02665"/>
    </source>
</evidence>
<reference evidence="19 20" key="1">
    <citation type="submission" date="2019-03" db="EMBL/GenBank/DDBJ databases">
        <title>Genomic Encyclopedia of Type Strains, Phase IV (KMG-IV): sequencing the most valuable type-strain genomes for metagenomic binning, comparative biology and taxonomic classification.</title>
        <authorList>
            <person name="Goeker M."/>
        </authorList>
    </citation>
    <scope>NUCLEOTIDE SEQUENCE [LARGE SCALE GENOMIC DNA]</scope>
    <source>
        <strain evidence="19 20">DSM 103792</strain>
    </source>
</reference>
<dbReference type="GO" id="GO:0160182">
    <property type="term" value="F:nitrate reductase (quinone) activity"/>
    <property type="evidence" value="ECO:0007669"/>
    <property type="project" value="UniProtKB-EC"/>
</dbReference>
<sequence length="226" mass="25656">MSFLNEFLFGVFPYIAGTVFLIGSLARYDRDQFTWKTSSSQMLRSKGFGIANRLFHIGVIFLFFGHLVGLLMPHSWYPYLGLTPASKQLMAMVAGGIFGTLALIGSTMLLWRRLTDERVRATSSRADTFILLVLYAQLLLGMLTIYFSAGHMDGSLMISLSNWAQALVTFQADPSKYLVDVPLLYKAHLFLGCLIFLIFPFTRMVHVWSVPFHYVGRRYQLVRSRG</sequence>
<dbReference type="AlphaFoldDB" id="A0A4R6UB71"/>
<gene>
    <name evidence="19" type="ORF">EV696_1368</name>
</gene>
<feature type="binding site" description="axial binding residue" evidence="16">
    <location>
        <position position="188"/>
    </location>
    <ligand>
        <name>heme b</name>
        <dbReference type="ChEBI" id="CHEBI:60344"/>
        <label>1</label>
    </ligand>
    <ligandPart>
        <name>Fe</name>
        <dbReference type="ChEBI" id="CHEBI:18248"/>
    </ligandPart>
</feature>
<dbReference type="NCBIfam" id="TIGR00351">
    <property type="entry name" value="narI"/>
    <property type="match status" value="1"/>
</dbReference>
<keyword evidence="12" id="KW-0534">Nitrate assimilation</keyword>
<keyword evidence="8" id="KW-0249">Electron transport</keyword>
<keyword evidence="9 17" id="KW-1133">Transmembrane helix</keyword>
<dbReference type="InterPro" id="IPR036197">
    <property type="entry name" value="NarG-like_sf"/>
</dbReference>
<keyword evidence="4" id="KW-1003">Cell membrane</keyword>
<keyword evidence="5 16" id="KW-0349">Heme</keyword>
<evidence type="ECO:0000256" key="11">
    <source>
        <dbReference type="ARBA" id="ARBA00023004"/>
    </source>
</evidence>
<evidence type="ECO:0000256" key="5">
    <source>
        <dbReference type="ARBA" id="ARBA00022617"/>
    </source>
</evidence>
<protein>
    <recommendedName>
        <fullName evidence="2">nitrate reductase (quinone)</fullName>
        <ecNumber evidence="2">1.7.5.1</ecNumber>
    </recommendedName>
</protein>
<dbReference type="GO" id="GO:0005886">
    <property type="term" value="C:plasma membrane"/>
    <property type="evidence" value="ECO:0007669"/>
    <property type="project" value="UniProtKB-SubCell"/>
</dbReference>
<feature type="domain" description="NarG-like" evidence="18">
    <location>
        <begin position="5"/>
        <end position="225"/>
    </location>
</feature>
<evidence type="ECO:0000256" key="7">
    <source>
        <dbReference type="ARBA" id="ARBA00022723"/>
    </source>
</evidence>
<keyword evidence="20" id="KW-1185">Reference proteome</keyword>
<feature type="binding site" description="axial binding residue" evidence="16">
    <location>
        <position position="66"/>
    </location>
    <ligand>
        <name>heme b</name>
        <dbReference type="ChEBI" id="CHEBI:60344"/>
        <label>2</label>
    </ligand>
    <ligandPart>
        <name>Fe</name>
        <dbReference type="ChEBI" id="CHEBI:18248"/>
    </ligandPart>
</feature>
<dbReference type="Proteomes" id="UP000295375">
    <property type="component" value="Unassembled WGS sequence"/>
</dbReference>
<feature type="transmembrane region" description="Helical" evidence="17">
    <location>
        <begin position="89"/>
        <end position="109"/>
    </location>
</feature>
<evidence type="ECO:0000256" key="17">
    <source>
        <dbReference type="SAM" id="Phobius"/>
    </source>
</evidence>
<organism evidence="19 20">
    <name type="scientific">Permianibacter aggregans</name>
    <dbReference type="NCBI Taxonomy" id="1510150"/>
    <lineage>
        <taxon>Bacteria</taxon>
        <taxon>Pseudomonadati</taxon>
        <taxon>Pseudomonadota</taxon>
        <taxon>Gammaproteobacteria</taxon>
        <taxon>Pseudomonadales</taxon>
        <taxon>Pseudomonadaceae</taxon>
        <taxon>Permianibacter</taxon>
    </lineage>
</organism>
<dbReference type="GO" id="GO:0009055">
    <property type="term" value="F:electron transfer activity"/>
    <property type="evidence" value="ECO:0007669"/>
    <property type="project" value="TreeGrafter"/>
</dbReference>
<dbReference type="SUPFAM" id="SSF103501">
    <property type="entry name" value="Respiratory nitrate reductase 1 gamma chain"/>
    <property type="match status" value="1"/>
</dbReference>
<feature type="transmembrane region" description="Helical" evidence="17">
    <location>
        <begin position="129"/>
        <end position="149"/>
    </location>
</feature>
<evidence type="ECO:0000256" key="1">
    <source>
        <dbReference type="ARBA" id="ARBA00004651"/>
    </source>
</evidence>
<dbReference type="GO" id="GO:0046872">
    <property type="term" value="F:metal ion binding"/>
    <property type="evidence" value="ECO:0007669"/>
    <property type="project" value="UniProtKB-KW"/>
</dbReference>
<evidence type="ECO:0000256" key="6">
    <source>
        <dbReference type="ARBA" id="ARBA00022692"/>
    </source>
</evidence>
<dbReference type="RefSeq" id="WP_133593894.1">
    <property type="nucleotide sequence ID" value="NZ_CP037953.1"/>
</dbReference>
<feature type="transmembrane region" description="Helical" evidence="17">
    <location>
        <begin position="183"/>
        <end position="202"/>
    </location>
</feature>
<keyword evidence="10" id="KW-0560">Oxidoreductase</keyword>
<evidence type="ECO:0000256" key="9">
    <source>
        <dbReference type="ARBA" id="ARBA00022989"/>
    </source>
</evidence>
<name>A0A4R6UB71_9GAMM</name>
<evidence type="ECO:0000313" key="20">
    <source>
        <dbReference type="Proteomes" id="UP000295375"/>
    </source>
</evidence>
<feature type="transmembrane region" description="Helical" evidence="17">
    <location>
        <begin position="6"/>
        <end position="26"/>
    </location>
</feature>
<comment type="subunit">
    <text evidence="15">Dimer of heterotrimers each composed of an alpha, a beta and a gamma chain. Alpha and beta are catalytic chains; gamma chains are involved in binding the enzyme complex to the cytoplasmic membrane.</text>
</comment>
<dbReference type="GO" id="GO:0009325">
    <property type="term" value="C:nitrate reductase complex"/>
    <property type="evidence" value="ECO:0007669"/>
    <property type="project" value="InterPro"/>
</dbReference>
<keyword evidence="7" id="KW-0479">Metal-binding</keyword>
<accession>A0A4R6UB71</accession>